<accession>A0ABQ3WT17</accession>
<reference evidence="1" key="1">
    <citation type="submission" date="2021-01" db="EMBL/GenBank/DDBJ databases">
        <title>Whole genome shotgun sequence of Actinoplanes capillaceus NBRC 16408.</title>
        <authorList>
            <person name="Komaki H."/>
            <person name="Tamura T."/>
        </authorList>
    </citation>
    <scope>NUCLEOTIDE SEQUENCE [LARGE SCALE GENOMIC DNA]</scope>
    <source>
        <strain evidence="1">NBRC 16408</strain>
    </source>
</reference>
<gene>
    <name evidence="1" type="primary">paaG_5</name>
    <name evidence="1" type="ORF">Aca07nite_67130</name>
</gene>
<protein>
    <submittedName>
        <fullName evidence="1">Enoyl-CoA hydratase</fullName>
    </submittedName>
</protein>
<dbReference type="Pfam" id="PF00378">
    <property type="entry name" value="ECH_1"/>
    <property type="match status" value="1"/>
</dbReference>
<dbReference type="CDD" id="cd06558">
    <property type="entry name" value="crotonase-like"/>
    <property type="match status" value="1"/>
</dbReference>
<sequence>MPTLDRHDDVYVLDLGDTENRLHPDMLTALNKLLDEIEADIRNAPRPVALVTTASGRHYSLGLDLDWLAGHPQEQLTYVISVHDLFARILTLPMVTVAAMPGHVFAGGAMLSLAHDLRIMRADRGFWCLPEADINLPFTPGMSALIQARLTPQTAHEAMVTARRYGGLEAAELRIIDQALPADEVLPTAISLAASLASKASPALGTIKNRLYPEVLQALRSPQL</sequence>
<dbReference type="EMBL" id="BOMF01000128">
    <property type="protein sequence ID" value="GID49438.1"/>
    <property type="molecule type" value="Genomic_DNA"/>
</dbReference>
<name>A0ABQ3WT17_9ACTN</name>
<dbReference type="PANTHER" id="PTHR11941">
    <property type="entry name" value="ENOYL-COA HYDRATASE-RELATED"/>
    <property type="match status" value="1"/>
</dbReference>
<comment type="caution">
    <text evidence="1">The sequence shown here is derived from an EMBL/GenBank/DDBJ whole genome shotgun (WGS) entry which is preliminary data.</text>
</comment>
<dbReference type="PANTHER" id="PTHR11941:SF75">
    <property type="entry name" value="ENOYL-COA HYDRATASE_ISOMERASE FAMILY PROTEIN"/>
    <property type="match status" value="1"/>
</dbReference>
<organism evidence="1">
    <name type="scientific">Actinoplanes campanulatus</name>
    <dbReference type="NCBI Taxonomy" id="113559"/>
    <lineage>
        <taxon>Bacteria</taxon>
        <taxon>Bacillati</taxon>
        <taxon>Actinomycetota</taxon>
        <taxon>Actinomycetes</taxon>
        <taxon>Micromonosporales</taxon>
        <taxon>Micromonosporaceae</taxon>
        <taxon>Actinoplanes</taxon>
    </lineage>
</organism>
<evidence type="ECO:0000313" key="1">
    <source>
        <dbReference type="EMBL" id="GID49438.1"/>
    </source>
</evidence>
<dbReference type="InterPro" id="IPR001753">
    <property type="entry name" value="Enoyl-CoA_hydra/iso"/>
</dbReference>
<dbReference type="Gene3D" id="3.90.226.10">
    <property type="entry name" value="2-enoyl-CoA Hydratase, Chain A, domain 1"/>
    <property type="match status" value="1"/>
</dbReference>
<dbReference type="SUPFAM" id="SSF52096">
    <property type="entry name" value="ClpP/crotonase"/>
    <property type="match status" value="1"/>
</dbReference>
<proteinExistence type="predicted"/>
<dbReference type="InterPro" id="IPR029045">
    <property type="entry name" value="ClpP/crotonase-like_dom_sf"/>
</dbReference>
<dbReference type="RefSeq" id="WP_204299549.1">
    <property type="nucleotide sequence ID" value="NZ_BAAAGQ010000020.1"/>
</dbReference>